<dbReference type="Proteomes" id="UP001056291">
    <property type="component" value="Chromosome"/>
</dbReference>
<dbReference type="PANTHER" id="PTHR10638:SF86">
    <property type="entry name" value="COPPER AMINE OXIDASE 1-RELATED"/>
    <property type="match status" value="1"/>
</dbReference>
<comment type="cofactor">
    <cofactor evidence="1">
        <name>Cu cation</name>
        <dbReference type="ChEBI" id="CHEBI:23378"/>
    </cofactor>
</comment>
<evidence type="ECO:0000259" key="12">
    <source>
        <dbReference type="Pfam" id="PF01179"/>
    </source>
</evidence>
<keyword evidence="10" id="KW-0464">Manganese</keyword>
<comment type="cofactor">
    <cofactor evidence="3">
        <name>Zn(2+)</name>
        <dbReference type="ChEBI" id="CHEBI:29105"/>
    </cofactor>
</comment>
<reference evidence="15" key="1">
    <citation type="submission" date="2022-06" db="EMBL/GenBank/DDBJ databases">
        <title>Sneathiella actinostolidae sp. nov., isolated from a sea anemonein the Western Pacific Ocean.</title>
        <authorList>
            <person name="Wei M.J."/>
        </authorList>
    </citation>
    <scope>NUCLEOTIDE SEQUENCE</scope>
    <source>
        <strain evidence="15">PHK-P5</strain>
    </source>
</reference>
<evidence type="ECO:0000256" key="5">
    <source>
        <dbReference type="ARBA" id="ARBA00011738"/>
    </source>
</evidence>
<comment type="subunit">
    <text evidence="5">Homodimer.</text>
</comment>
<comment type="cofactor">
    <cofactor evidence="11">
        <name>Cu cation</name>
        <dbReference type="ChEBI" id="CHEBI:23378"/>
    </cofactor>
    <text evidence="11">Contains 1 topaquinone per subunit.</text>
</comment>
<dbReference type="Gene3D" id="3.10.450.40">
    <property type="match status" value="2"/>
</dbReference>
<dbReference type="EMBL" id="CP098747">
    <property type="protein sequence ID" value="USG61962.1"/>
    <property type="molecule type" value="Genomic_DNA"/>
</dbReference>
<evidence type="ECO:0000313" key="15">
    <source>
        <dbReference type="EMBL" id="USG61962.1"/>
    </source>
</evidence>
<evidence type="ECO:0000256" key="2">
    <source>
        <dbReference type="ARBA" id="ARBA00001936"/>
    </source>
</evidence>
<evidence type="ECO:0000256" key="11">
    <source>
        <dbReference type="RuleBase" id="RU000672"/>
    </source>
</evidence>
<name>A0ABY4W438_9PROT</name>
<evidence type="ECO:0000256" key="7">
    <source>
        <dbReference type="ARBA" id="ARBA00022772"/>
    </source>
</evidence>
<dbReference type="SUPFAM" id="SSF54416">
    <property type="entry name" value="Amine oxidase N-terminal region"/>
    <property type="match status" value="2"/>
</dbReference>
<proteinExistence type="inferred from homology"/>
<keyword evidence="16" id="KW-1185">Reference proteome</keyword>
<dbReference type="PROSITE" id="PS01164">
    <property type="entry name" value="COPPER_AMINE_OXID_1"/>
    <property type="match status" value="1"/>
</dbReference>
<dbReference type="Pfam" id="PF01179">
    <property type="entry name" value="Cu_amine_oxid"/>
    <property type="match status" value="1"/>
</dbReference>
<dbReference type="InterPro" id="IPR016182">
    <property type="entry name" value="Cu_amine_oxidase_N-reg"/>
</dbReference>
<evidence type="ECO:0000256" key="8">
    <source>
        <dbReference type="ARBA" id="ARBA00023002"/>
    </source>
</evidence>
<dbReference type="InterPro" id="IPR015802">
    <property type="entry name" value="Cu_amine_oxidase_N3"/>
</dbReference>
<dbReference type="EC" id="1.4.3.-" evidence="11"/>
<feature type="domain" description="Copper amine oxidase N3-terminal" evidence="14">
    <location>
        <begin position="102"/>
        <end position="198"/>
    </location>
</feature>
<accession>A0ABY4W438</accession>
<feature type="domain" description="Copper amine oxidase catalytic" evidence="12">
    <location>
        <begin position="224"/>
        <end position="621"/>
    </location>
</feature>
<comment type="cofactor">
    <cofactor evidence="2">
        <name>Mn(2+)</name>
        <dbReference type="ChEBI" id="CHEBI:29035"/>
    </cofactor>
</comment>
<keyword evidence="9 11" id="KW-0186">Copper</keyword>
<comment type="PTM">
    <text evidence="11">Topaquinone (TPQ) is generated by copper-dependent autoxidation of a specific tyrosyl residue.</text>
</comment>
<dbReference type="SUPFAM" id="SSF49998">
    <property type="entry name" value="Amine oxidase catalytic domain"/>
    <property type="match status" value="1"/>
</dbReference>
<dbReference type="PANTHER" id="PTHR10638">
    <property type="entry name" value="COPPER AMINE OXIDASE"/>
    <property type="match status" value="1"/>
</dbReference>
<feature type="domain" description="Copper amine oxidase N2-terminal" evidence="13">
    <location>
        <begin position="12"/>
        <end position="57"/>
    </location>
</feature>
<evidence type="ECO:0000313" key="16">
    <source>
        <dbReference type="Proteomes" id="UP001056291"/>
    </source>
</evidence>
<dbReference type="GO" id="GO:0008131">
    <property type="term" value="F:primary methylamine oxidase activity"/>
    <property type="evidence" value="ECO:0007669"/>
    <property type="project" value="UniProtKB-EC"/>
</dbReference>
<evidence type="ECO:0000256" key="9">
    <source>
        <dbReference type="ARBA" id="ARBA00023008"/>
    </source>
</evidence>
<dbReference type="RefSeq" id="WP_251935430.1">
    <property type="nucleotide sequence ID" value="NZ_CP098747.1"/>
</dbReference>
<evidence type="ECO:0000256" key="1">
    <source>
        <dbReference type="ARBA" id="ARBA00001935"/>
    </source>
</evidence>
<keyword evidence="6 11" id="KW-0479">Metal-binding</keyword>
<evidence type="ECO:0000256" key="10">
    <source>
        <dbReference type="ARBA" id="ARBA00023211"/>
    </source>
</evidence>
<keyword evidence="7 11" id="KW-0801">TPQ</keyword>
<dbReference type="InterPro" id="IPR000269">
    <property type="entry name" value="Cu_amine_oxidase"/>
</dbReference>
<comment type="similarity">
    <text evidence="4 11">Belongs to the copper/topaquinone oxidase family.</text>
</comment>
<dbReference type="InterPro" id="IPR049948">
    <property type="entry name" value="Cu_Am_ox_TPQ-bd"/>
</dbReference>
<evidence type="ECO:0000259" key="14">
    <source>
        <dbReference type="Pfam" id="PF02728"/>
    </source>
</evidence>
<evidence type="ECO:0000259" key="13">
    <source>
        <dbReference type="Pfam" id="PF02727"/>
    </source>
</evidence>
<evidence type="ECO:0000256" key="4">
    <source>
        <dbReference type="ARBA" id="ARBA00007983"/>
    </source>
</evidence>
<dbReference type="Pfam" id="PF02728">
    <property type="entry name" value="Cu_amine_oxidN3"/>
    <property type="match status" value="1"/>
</dbReference>
<dbReference type="InterPro" id="IPR015800">
    <property type="entry name" value="Cu_amine_oxidase_N2"/>
</dbReference>
<gene>
    <name evidence="15" type="ORF">NBZ79_03110</name>
</gene>
<organism evidence="15 16">
    <name type="scientific">Sneathiella marina</name>
    <dbReference type="NCBI Taxonomy" id="2950108"/>
    <lineage>
        <taxon>Bacteria</taxon>
        <taxon>Pseudomonadati</taxon>
        <taxon>Pseudomonadota</taxon>
        <taxon>Alphaproteobacteria</taxon>
        <taxon>Sneathiellales</taxon>
        <taxon>Sneathiellaceae</taxon>
        <taxon>Sneathiella</taxon>
    </lineage>
</organism>
<dbReference type="InterPro" id="IPR036460">
    <property type="entry name" value="Cu_amine_oxidase_C_sf"/>
</dbReference>
<protein>
    <recommendedName>
        <fullName evidence="11">Amine oxidase</fullName>
        <ecNumber evidence="11">1.4.3.-</ecNumber>
    </recommendedName>
</protein>
<evidence type="ECO:0000256" key="6">
    <source>
        <dbReference type="ARBA" id="ARBA00022723"/>
    </source>
</evidence>
<dbReference type="Pfam" id="PF02727">
    <property type="entry name" value="Cu_amine_oxidN2"/>
    <property type="match status" value="1"/>
</dbReference>
<dbReference type="NCBIfam" id="NF008559">
    <property type="entry name" value="PRK11504.1"/>
    <property type="match status" value="1"/>
</dbReference>
<dbReference type="InterPro" id="IPR015798">
    <property type="entry name" value="Cu_amine_oxidase_C"/>
</dbReference>
<evidence type="ECO:0000256" key="3">
    <source>
        <dbReference type="ARBA" id="ARBA00001947"/>
    </source>
</evidence>
<sequence>MMDEIHIGTTRHPLSSLSAAEILKAAEIVKNTLEQDADLHFEMIELAEPDKANVAAHVPGTKLIRQAWVNSYSPAQNGVTRSLVSLDSEALLSSTYLPDAHPMIAPEEFGEIEEALKADPRFIAACERRGIEDISLVTADAWSAGNFGVENEKGRRVSHVFCWVRNDKLDNHYAHPLEGLNATIDIRTGEVIDVFDTGDVPVPRAASNYDRTYQATIREDLRPINVEQPDGVSFTMTGDQLNWHDWQLVIGFNAREGLTLHQVSIGGRPVLYRASIAEMMVPYGSPEGAHPRKNVFDVGEYGVGRLINSLELGCDCLGSIQYLDAVLNDREGQTVTLRNAICIHEEDTGILWKHYDFRTGRRETRRARRLVISSITTVGNYEYGYYWYLYLDGTIEFEIKATGIINTTACLPGHPGPYGVEVSPGVLGQIHQHVFCARLDITVDGNMNSVVECNTAAEPMGPDNPYGNAYRQTETLLVSEKKAARKADQGTQRFWKFKSAERKNHVGIPTAYKLMPMSTVTPFISPDGPSGKRAGYIYNDLWVTAFDPEERFPAGEFVNGSDGSDGLPKFVESDSDLVDQDLVAWHVFGLHHMPRPEDYPVQPCISCGFKLMPVGFFDNSNVLDIPWERNAASCPAKSSG</sequence>
<keyword evidence="8 11" id="KW-0560">Oxidoreductase</keyword>
<dbReference type="Gene3D" id="2.70.98.20">
    <property type="entry name" value="Copper amine oxidase, catalytic domain"/>
    <property type="match status" value="1"/>
</dbReference>